<name>A0A7T8GUW2_CALRO</name>
<evidence type="ECO:0000313" key="2">
    <source>
        <dbReference type="Proteomes" id="UP000595437"/>
    </source>
</evidence>
<proteinExistence type="predicted"/>
<evidence type="ECO:0000313" key="1">
    <source>
        <dbReference type="EMBL" id="QQP38270.1"/>
    </source>
</evidence>
<keyword evidence="2" id="KW-1185">Reference proteome</keyword>
<accession>A0A7T8GUW2</accession>
<sequence>MWNQDSWIQLRCAGGGRGWDHREYESWRGKKSSAPSAKPSIASGTSFFASTKSSFVSGTLSTSTR</sequence>
<dbReference type="Proteomes" id="UP000595437">
    <property type="component" value="Chromosome 13"/>
</dbReference>
<dbReference type="AlphaFoldDB" id="A0A7T8GUW2"/>
<protein>
    <submittedName>
        <fullName evidence="1">Uncharacterized protein</fullName>
    </submittedName>
</protein>
<gene>
    <name evidence="1" type="ORF">FKW44_018798</name>
</gene>
<dbReference type="EMBL" id="CP045902">
    <property type="protein sequence ID" value="QQP38270.1"/>
    <property type="molecule type" value="Genomic_DNA"/>
</dbReference>
<organism evidence="1 2">
    <name type="scientific">Caligus rogercresseyi</name>
    <name type="common">Sea louse</name>
    <dbReference type="NCBI Taxonomy" id="217165"/>
    <lineage>
        <taxon>Eukaryota</taxon>
        <taxon>Metazoa</taxon>
        <taxon>Ecdysozoa</taxon>
        <taxon>Arthropoda</taxon>
        <taxon>Crustacea</taxon>
        <taxon>Multicrustacea</taxon>
        <taxon>Hexanauplia</taxon>
        <taxon>Copepoda</taxon>
        <taxon>Siphonostomatoida</taxon>
        <taxon>Caligidae</taxon>
        <taxon>Caligus</taxon>
    </lineage>
</organism>
<reference evidence="2" key="1">
    <citation type="submission" date="2021-01" db="EMBL/GenBank/DDBJ databases">
        <title>Caligus Genome Assembly.</title>
        <authorList>
            <person name="Gallardo-Escarate C."/>
        </authorList>
    </citation>
    <scope>NUCLEOTIDE SEQUENCE [LARGE SCALE GENOMIC DNA]</scope>
</reference>